<keyword evidence="2" id="KW-1185">Reference proteome</keyword>
<protein>
    <submittedName>
        <fullName evidence="1">Uncharacterized protein</fullName>
    </submittedName>
</protein>
<evidence type="ECO:0000313" key="1">
    <source>
        <dbReference type="EMBL" id="GAE32814.1"/>
    </source>
</evidence>
<organism evidence="1 2">
    <name type="scientific">Halalkalibacter hemicellulosilyticusJCM 9152</name>
    <dbReference type="NCBI Taxonomy" id="1236971"/>
    <lineage>
        <taxon>Bacteria</taxon>
        <taxon>Bacillati</taxon>
        <taxon>Bacillota</taxon>
        <taxon>Bacilli</taxon>
        <taxon>Bacillales</taxon>
        <taxon>Bacillaceae</taxon>
        <taxon>Halalkalibacter</taxon>
    </lineage>
</organism>
<name>W4QN91_9BACI</name>
<dbReference type="AlphaFoldDB" id="W4QN91"/>
<gene>
    <name evidence="1" type="ORF">JCM9152_4384</name>
</gene>
<sequence>MLGKEKSECKDEIRKALKQHDLQTFMLWLDTYENTFEEEMRIEKYIYVGPIFNKIGIVSLIA</sequence>
<dbReference type="EMBL" id="BAUU01000053">
    <property type="protein sequence ID" value="GAE32814.1"/>
    <property type="molecule type" value="Genomic_DNA"/>
</dbReference>
<comment type="caution">
    <text evidence="1">The sequence shown here is derived from an EMBL/GenBank/DDBJ whole genome shotgun (WGS) entry which is preliminary data.</text>
</comment>
<dbReference type="Proteomes" id="UP000018895">
    <property type="component" value="Unassembled WGS sequence"/>
</dbReference>
<proteinExistence type="predicted"/>
<evidence type="ECO:0000313" key="2">
    <source>
        <dbReference type="Proteomes" id="UP000018895"/>
    </source>
</evidence>
<accession>W4QN91</accession>
<reference evidence="1" key="1">
    <citation type="journal article" date="2014" name="Genome Announc.">
        <title>Draft Genome Sequences of Three Alkaliphilic Bacillus Strains, Bacillus wakoensis JCM 9140T, Bacillus akibai JCM 9157T, and Bacillus hemicellulosilyticus JCM 9152T.</title>
        <authorList>
            <person name="Yuki M."/>
            <person name="Oshima K."/>
            <person name="Suda W."/>
            <person name="Oshida Y."/>
            <person name="Kitamura K."/>
            <person name="Iida T."/>
            <person name="Hattori M."/>
            <person name="Ohkuma M."/>
        </authorList>
    </citation>
    <scope>NUCLEOTIDE SEQUENCE [LARGE SCALE GENOMIC DNA]</scope>
    <source>
        <strain evidence="1">JCM 9152</strain>
    </source>
</reference>